<dbReference type="OrthoDB" id="92598at2"/>
<reference evidence="9 10" key="2">
    <citation type="submission" date="2008-10" db="EMBL/GenBank/DDBJ databases">
        <authorList>
            <person name="Fulton L."/>
            <person name="Clifton S."/>
            <person name="Fulton B."/>
            <person name="Xu J."/>
            <person name="Minx P."/>
            <person name="Pepin K.H."/>
            <person name="Johnson M."/>
            <person name="Thiruvilangam P."/>
            <person name="Bhonagiri V."/>
            <person name="Nash W.E."/>
            <person name="Mardis E.R."/>
            <person name="Wilson R.K."/>
        </authorList>
    </citation>
    <scope>NUCLEOTIDE SEQUENCE [LARGE SCALE GENOMIC DNA]</scope>
    <source>
        <strain evidence="9 10">DSM 13279</strain>
    </source>
</reference>
<evidence type="ECO:0000256" key="5">
    <source>
        <dbReference type="ARBA" id="ARBA00022989"/>
    </source>
</evidence>
<name>B6G854_9ACTN</name>
<feature type="transmembrane region" description="Helical" evidence="7">
    <location>
        <begin position="35"/>
        <end position="56"/>
    </location>
</feature>
<keyword evidence="4 7" id="KW-0812">Transmembrane</keyword>
<protein>
    <submittedName>
        <fullName evidence="9">ABC transporter, permease protein</fullName>
    </submittedName>
</protein>
<dbReference type="GO" id="GO:0022857">
    <property type="term" value="F:transmembrane transporter activity"/>
    <property type="evidence" value="ECO:0007669"/>
    <property type="project" value="InterPro"/>
</dbReference>
<organism evidence="9 10">
    <name type="scientific">Collinsella stercoris DSM 13279</name>
    <dbReference type="NCBI Taxonomy" id="445975"/>
    <lineage>
        <taxon>Bacteria</taxon>
        <taxon>Bacillati</taxon>
        <taxon>Actinomycetota</taxon>
        <taxon>Coriobacteriia</taxon>
        <taxon>Coriobacteriales</taxon>
        <taxon>Coriobacteriaceae</taxon>
        <taxon>Collinsella</taxon>
    </lineage>
</organism>
<dbReference type="InterPro" id="IPR043429">
    <property type="entry name" value="ArtM/GltK/GlnP/TcyL/YhdX-like"/>
</dbReference>
<dbReference type="PANTHER" id="PTHR30614">
    <property type="entry name" value="MEMBRANE COMPONENT OF AMINO ACID ABC TRANSPORTER"/>
    <property type="match status" value="1"/>
</dbReference>
<dbReference type="eggNOG" id="COG0765">
    <property type="taxonomic scope" value="Bacteria"/>
</dbReference>
<gene>
    <name evidence="9" type="ORF">COLSTE_00244</name>
</gene>
<accession>B6G854</accession>
<dbReference type="GO" id="GO:0006865">
    <property type="term" value="P:amino acid transport"/>
    <property type="evidence" value="ECO:0007669"/>
    <property type="project" value="TreeGrafter"/>
</dbReference>
<dbReference type="STRING" id="445975.COLSTE_00244"/>
<reference evidence="9 10" key="1">
    <citation type="submission" date="2008-10" db="EMBL/GenBank/DDBJ databases">
        <title>Draft genome sequence of Collinsella stercoris (DSM 13279).</title>
        <authorList>
            <person name="Sudarsanam P."/>
            <person name="Ley R."/>
            <person name="Guruge J."/>
            <person name="Turnbaugh P.J."/>
            <person name="Mahowald M."/>
            <person name="Liep D."/>
            <person name="Gordon J."/>
        </authorList>
    </citation>
    <scope>NUCLEOTIDE SEQUENCE [LARGE SCALE GENOMIC DNA]</scope>
    <source>
        <strain evidence="9 10">DSM 13279</strain>
    </source>
</reference>
<feature type="transmembrane region" description="Helical" evidence="7">
    <location>
        <begin position="124"/>
        <end position="145"/>
    </location>
</feature>
<dbReference type="Pfam" id="PF00528">
    <property type="entry name" value="BPD_transp_1"/>
    <property type="match status" value="1"/>
</dbReference>
<proteinExistence type="inferred from homology"/>
<feature type="transmembrane region" description="Helical" evidence="7">
    <location>
        <begin position="204"/>
        <end position="229"/>
    </location>
</feature>
<dbReference type="Gene3D" id="1.10.3720.10">
    <property type="entry name" value="MetI-like"/>
    <property type="match status" value="1"/>
</dbReference>
<keyword evidence="3" id="KW-1003">Cell membrane</keyword>
<comment type="caution">
    <text evidence="9">The sequence shown here is derived from an EMBL/GenBank/DDBJ whole genome shotgun (WGS) entry which is preliminary data.</text>
</comment>
<dbReference type="EMBL" id="ABXJ01000013">
    <property type="protein sequence ID" value="EEA91567.1"/>
    <property type="molecule type" value="Genomic_DNA"/>
</dbReference>
<dbReference type="NCBIfam" id="TIGR01726">
    <property type="entry name" value="HEQRo_perm_3TM"/>
    <property type="match status" value="1"/>
</dbReference>
<dbReference type="SUPFAM" id="SSF161098">
    <property type="entry name" value="MetI-like"/>
    <property type="match status" value="1"/>
</dbReference>
<dbReference type="GeneID" id="98002618"/>
<sequence length="290" mass="31772">MSAQTKAGARAAAPLSIRDALYEAPGPKMRMKIRIGTAVSAVLVAVLLGFVVYQFWATGQLDPRYWEFFTWGSTWAYLMAGLRGTLTVALTAGAIALVLGLALMLGRTSGIRWLAALCRVVTDFFRGVPSLLLIYFFFLVVPQYGIRMSSFWMITLPVALAASGVLAEVFRAGMNAVPRGQTEAALALGMRPFRVKLKIVLPQAIRYVIPSLISQLVVVVKDTTVAYVVSYPDMLQNARVLITNYDALVSTYLVVAVIYILLNYAINQLSVYVARRSGTRVVSRYSTNPA</sequence>
<evidence type="ECO:0000256" key="7">
    <source>
        <dbReference type="RuleBase" id="RU363032"/>
    </source>
</evidence>
<dbReference type="InterPro" id="IPR035906">
    <property type="entry name" value="MetI-like_sf"/>
</dbReference>
<dbReference type="AlphaFoldDB" id="B6G854"/>
<feature type="domain" description="ABC transmembrane type-1" evidence="8">
    <location>
        <begin position="82"/>
        <end position="270"/>
    </location>
</feature>
<comment type="subcellular location">
    <subcellularLocation>
        <location evidence="1 7">Cell membrane</location>
        <topology evidence="1 7">Multi-pass membrane protein</topology>
    </subcellularLocation>
</comment>
<evidence type="ECO:0000256" key="1">
    <source>
        <dbReference type="ARBA" id="ARBA00004651"/>
    </source>
</evidence>
<comment type="similarity">
    <text evidence="7">Belongs to the binding-protein-dependent transport system permease family.</text>
</comment>
<evidence type="ECO:0000256" key="4">
    <source>
        <dbReference type="ARBA" id="ARBA00022692"/>
    </source>
</evidence>
<dbReference type="InterPro" id="IPR000515">
    <property type="entry name" value="MetI-like"/>
</dbReference>
<keyword evidence="5 7" id="KW-1133">Transmembrane helix</keyword>
<evidence type="ECO:0000259" key="8">
    <source>
        <dbReference type="PROSITE" id="PS50928"/>
    </source>
</evidence>
<keyword evidence="2 7" id="KW-0813">Transport</keyword>
<evidence type="ECO:0000256" key="6">
    <source>
        <dbReference type="ARBA" id="ARBA00023136"/>
    </source>
</evidence>
<dbReference type="RefSeq" id="WP_006719825.1">
    <property type="nucleotide sequence ID" value="NZ_CP085935.1"/>
</dbReference>
<feature type="transmembrane region" description="Helical" evidence="7">
    <location>
        <begin position="249"/>
        <end position="266"/>
    </location>
</feature>
<dbReference type="PROSITE" id="PS50928">
    <property type="entry name" value="ABC_TM1"/>
    <property type="match status" value="1"/>
</dbReference>
<evidence type="ECO:0000313" key="9">
    <source>
        <dbReference type="EMBL" id="EEA91567.1"/>
    </source>
</evidence>
<dbReference type="CDD" id="cd06261">
    <property type="entry name" value="TM_PBP2"/>
    <property type="match status" value="1"/>
</dbReference>
<dbReference type="Proteomes" id="UP000003560">
    <property type="component" value="Unassembled WGS sequence"/>
</dbReference>
<dbReference type="GO" id="GO:0043190">
    <property type="term" value="C:ATP-binding cassette (ABC) transporter complex"/>
    <property type="evidence" value="ECO:0007669"/>
    <property type="project" value="InterPro"/>
</dbReference>
<dbReference type="HOGENOM" id="CLU_019602_1_0_11"/>
<evidence type="ECO:0000256" key="2">
    <source>
        <dbReference type="ARBA" id="ARBA00022448"/>
    </source>
</evidence>
<evidence type="ECO:0000256" key="3">
    <source>
        <dbReference type="ARBA" id="ARBA00022475"/>
    </source>
</evidence>
<evidence type="ECO:0000313" key="10">
    <source>
        <dbReference type="Proteomes" id="UP000003560"/>
    </source>
</evidence>
<dbReference type="PANTHER" id="PTHR30614:SF21">
    <property type="entry name" value="AMINO ACID ABC TRANSPORTER PERMEASE"/>
    <property type="match status" value="1"/>
</dbReference>
<keyword evidence="10" id="KW-1185">Reference proteome</keyword>
<feature type="transmembrane region" description="Helical" evidence="7">
    <location>
        <begin position="76"/>
        <end position="103"/>
    </location>
</feature>
<dbReference type="InterPro" id="IPR010065">
    <property type="entry name" value="AA_ABC_transptr_permease_3TM"/>
</dbReference>
<keyword evidence="6 7" id="KW-0472">Membrane</keyword>
<feature type="transmembrane region" description="Helical" evidence="7">
    <location>
        <begin position="151"/>
        <end position="170"/>
    </location>
</feature>